<protein>
    <submittedName>
        <fullName evidence="1">Uncharacterized protein</fullName>
    </submittedName>
</protein>
<evidence type="ECO:0000313" key="2">
    <source>
        <dbReference type="Proteomes" id="UP000675940"/>
    </source>
</evidence>
<accession>A0A940MQB2</accession>
<dbReference type="Proteomes" id="UP000675940">
    <property type="component" value="Unassembled WGS sequence"/>
</dbReference>
<dbReference type="RefSeq" id="WP_209361818.1">
    <property type="nucleotide sequence ID" value="NZ_JAGISH010000008.1"/>
</dbReference>
<proteinExistence type="predicted"/>
<organism evidence="1 2">
    <name type="scientific">Sagittula salina</name>
    <dbReference type="NCBI Taxonomy" id="2820268"/>
    <lineage>
        <taxon>Bacteria</taxon>
        <taxon>Pseudomonadati</taxon>
        <taxon>Pseudomonadota</taxon>
        <taxon>Alphaproteobacteria</taxon>
        <taxon>Rhodobacterales</taxon>
        <taxon>Roseobacteraceae</taxon>
        <taxon>Sagittula</taxon>
    </lineage>
</organism>
<gene>
    <name evidence="1" type="ORF">J5474_15475</name>
</gene>
<sequence length="190" mass="21541">MFIGVLMHRVAICKLRFCRGEEISVPLSLAINHEHSGLPADHSRRREVTSITSAQLMFYNVVNVEGMQAGLEPRGNPEHRANLVEPSSPIVKLIDHSTITSADILLQFVKKLHHQRTKLLHTRWQPTIQGCRDLGWPRTRRRQRRLAAKIRANAAQVIVRRGCNFLGEQPLDNRKGDGRVVTANLPDKIT</sequence>
<evidence type="ECO:0000313" key="1">
    <source>
        <dbReference type="EMBL" id="MBP0483883.1"/>
    </source>
</evidence>
<reference evidence="1" key="1">
    <citation type="submission" date="2021-03" db="EMBL/GenBank/DDBJ databases">
        <title>Sagittula salina sp. nov. strain M10.9X isolated from the marine waste.</title>
        <authorList>
            <person name="Satari L."/>
            <person name="Molina-Menor E."/>
            <person name="Vidal-Verdu A."/>
            <person name="Pascual J."/>
            <person name="Pereto J."/>
            <person name="Porcar M."/>
        </authorList>
    </citation>
    <scope>NUCLEOTIDE SEQUENCE</scope>
    <source>
        <strain evidence="1">M10.9X</strain>
    </source>
</reference>
<keyword evidence="2" id="KW-1185">Reference proteome</keyword>
<dbReference type="AlphaFoldDB" id="A0A940MQB2"/>
<comment type="caution">
    <text evidence="1">The sequence shown here is derived from an EMBL/GenBank/DDBJ whole genome shotgun (WGS) entry which is preliminary data.</text>
</comment>
<dbReference type="EMBL" id="JAGISH010000008">
    <property type="protein sequence ID" value="MBP0483883.1"/>
    <property type="molecule type" value="Genomic_DNA"/>
</dbReference>
<name>A0A940MQB2_9RHOB</name>